<dbReference type="OrthoDB" id="6782434at2759"/>
<dbReference type="Pfam" id="PF05699">
    <property type="entry name" value="Dimer_Tnp_hAT"/>
    <property type="match status" value="1"/>
</dbReference>
<dbReference type="InterPro" id="IPR008906">
    <property type="entry name" value="HATC_C_dom"/>
</dbReference>
<sequence length="691" mass="80018">MSDEDIITDEDNITDENNPEFLSITKSSASAGVEQKKRKLKKGVFNKEWLKISQYQRFLKEYKPDSSQATCAACNQQFSIHYRGKTDIDNHMKTQKHQNNIKSFNINQQLITDTIKPSRETDEICAAEAVLVYHGVKHGHSYLSQQCLSNVCKIIFSSSTTANKLSCGRTKATSIALNVLAPYFTRCLLDDLKNSFYYSLHFDASNKGNIKLYPFCIQYLSSLGVKKGIVDLIEDADESANGIFANARQLIKDNNMDFNGLTALGADNTNVNVGENHSVCSLFQDESPNIIKGNCYSHILHNSVKHAHPLLPLDIEKMLLSIYAHFSRSAKRISELKLYYEFYEQDFKVILKHIKIRWLSLYLSIERFIEVYAPIKKYFIEQTNCPKEIKSFFERDETPCVLSFVQHILFEIHKKNLELQRSYTTLVDLYRIITSIKNKLQERIDSDFFGAACRYRLARLPTDIQETLKESFIKFLHAIISYIDSYFDQNVILYKTVSYFGFQNIDSLTWDQVTQCVDLLKIKNLNEDCLFDEFTNIKSTLKMISQQRISIFDQVQTFINKQGDLALINECNEEKNDDDDDDHDHSDNKIVRSDHFWIYMFSLTQSPNFKKLICFLYSLPCSNAYVESAFSQLKHLCNDKRNRMTTELISAELKIRLNSSLSCVEMHKHVLSNQDLLKAIKSDEKYAFKRK</sequence>
<feature type="region of interest" description="Disordered" evidence="1">
    <location>
        <begin position="1"/>
        <end position="21"/>
    </location>
</feature>
<protein>
    <recommendedName>
        <fullName evidence="2">HAT C-terminal dimerisation domain-containing protein</fullName>
    </recommendedName>
</protein>
<feature type="compositionally biased region" description="Acidic residues" evidence="1">
    <location>
        <begin position="1"/>
        <end position="18"/>
    </location>
</feature>
<dbReference type="GO" id="GO:0046983">
    <property type="term" value="F:protein dimerization activity"/>
    <property type="evidence" value="ECO:0007669"/>
    <property type="project" value="InterPro"/>
</dbReference>
<evidence type="ECO:0000313" key="6">
    <source>
        <dbReference type="Proteomes" id="UP000663877"/>
    </source>
</evidence>
<evidence type="ECO:0000259" key="2">
    <source>
        <dbReference type="Pfam" id="PF05699"/>
    </source>
</evidence>
<evidence type="ECO:0000313" key="5">
    <source>
        <dbReference type="Proteomes" id="UP000663832"/>
    </source>
</evidence>
<dbReference type="PANTHER" id="PTHR37162">
    <property type="entry name" value="HAT FAMILY DIMERISATION DOMAINCONTAINING PROTEIN-RELATED"/>
    <property type="match status" value="1"/>
</dbReference>
<keyword evidence="5" id="KW-1185">Reference proteome</keyword>
<dbReference type="Proteomes" id="UP000663877">
    <property type="component" value="Unassembled WGS sequence"/>
</dbReference>
<comment type="caution">
    <text evidence="3">The sequence shown here is derived from an EMBL/GenBank/DDBJ whole genome shotgun (WGS) entry which is preliminary data.</text>
</comment>
<dbReference type="EMBL" id="CAJNOI010000762">
    <property type="protein sequence ID" value="CAF1341269.1"/>
    <property type="molecule type" value="Genomic_DNA"/>
</dbReference>
<dbReference type="AlphaFoldDB" id="A0A815GNM7"/>
<dbReference type="InterPro" id="IPR012337">
    <property type="entry name" value="RNaseH-like_sf"/>
</dbReference>
<proteinExistence type="predicted"/>
<dbReference type="EMBL" id="CAJNOM010001119">
    <property type="protein sequence ID" value="CAF1593050.1"/>
    <property type="molecule type" value="Genomic_DNA"/>
</dbReference>
<feature type="domain" description="HAT C-terminal dimerisation" evidence="2">
    <location>
        <begin position="604"/>
        <end position="651"/>
    </location>
</feature>
<reference evidence="3" key="1">
    <citation type="submission" date="2021-02" db="EMBL/GenBank/DDBJ databases">
        <authorList>
            <person name="Nowell W R."/>
        </authorList>
    </citation>
    <scope>NUCLEOTIDE SEQUENCE</scope>
</reference>
<dbReference type="SUPFAM" id="SSF53098">
    <property type="entry name" value="Ribonuclease H-like"/>
    <property type="match status" value="1"/>
</dbReference>
<accession>A0A815GNM7</accession>
<organism evidence="3 6">
    <name type="scientific">Adineta steineri</name>
    <dbReference type="NCBI Taxonomy" id="433720"/>
    <lineage>
        <taxon>Eukaryota</taxon>
        <taxon>Metazoa</taxon>
        <taxon>Spiralia</taxon>
        <taxon>Gnathifera</taxon>
        <taxon>Rotifera</taxon>
        <taxon>Eurotatoria</taxon>
        <taxon>Bdelloidea</taxon>
        <taxon>Adinetida</taxon>
        <taxon>Adinetidae</taxon>
        <taxon>Adineta</taxon>
    </lineage>
</organism>
<evidence type="ECO:0000313" key="3">
    <source>
        <dbReference type="EMBL" id="CAF1341269.1"/>
    </source>
</evidence>
<evidence type="ECO:0000256" key="1">
    <source>
        <dbReference type="SAM" id="MobiDB-lite"/>
    </source>
</evidence>
<evidence type="ECO:0000313" key="4">
    <source>
        <dbReference type="EMBL" id="CAF1593050.1"/>
    </source>
</evidence>
<name>A0A815GNM7_9BILA</name>
<gene>
    <name evidence="3" type="ORF">BJG266_LOCUS34427</name>
    <name evidence="4" type="ORF">QVE165_LOCUS51507</name>
</gene>
<dbReference type="PANTHER" id="PTHR37162:SF1">
    <property type="entry name" value="BED-TYPE DOMAIN-CONTAINING PROTEIN"/>
    <property type="match status" value="1"/>
</dbReference>
<dbReference type="Proteomes" id="UP000663832">
    <property type="component" value="Unassembled WGS sequence"/>
</dbReference>